<dbReference type="EMBL" id="JAPWIJ010000019">
    <property type="protein sequence ID" value="MCZ4522166.1"/>
    <property type="molecule type" value="Genomic_DNA"/>
</dbReference>
<proteinExistence type="predicted"/>
<evidence type="ECO:0000313" key="1">
    <source>
        <dbReference type="EMBL" id="MCZ4522166.1"/>
    </source>
</evidence>
<organism evidence="1 2">
    <name type="scientific">Rhodococcus ruber</name>
    <dbReference type="NCBI Taxonomy" id="1830"/>
    <lineage>
        <taxon>Bacteria</taxon>
        <taxon>Bacillati</taxon>
        <taxon>Actinomycetota</taxon>
        <taxon>Actinomycetes</taxon>
        <taxon>Mycobacteriales</taxon>
        <taxon>Nocardiaceae</taxon>
        <taxon>Rhodococcus</taxon>
    </lineage>
</organism>
<gene>
    <name evidence="1" type="ORF">O4220_26895</name>
</gene>
<name>A0ABT4MR11_9NOCA</name>
<evidence type="ECO:0000313" key="2">
    <source>
        <dbReference type="Proteomes" id="UP001081071"/>
    </source>
</evidence>
<dbReference type="Proteomes" id="UP001081071">
    <property type="component" value="Unassembled WGS sequence"/>
</dbReference>
<dbReference type="RefSeq" id="WP_269608605.1">
    <property type="nucleotide sequence ID" value="NZ_JAPWIJ010000019.1"/>
</dbReference>
<protein>
    <submittedName>
        <fullName evidence="1">Uncharacterized protein</fullName>
    </submittedName>
</protein>
<accession>A0ABT4MR11</accession>
<comment type="caution">
    <text evidence="1">The sequence shown here is derived from an EMBL/GenBank/DDBJ whole genome shotgun (WGS) entry which is preliminary data.</text>
</comment>
<reference evidence="1" key="1">
    <citation type="submission" date="2022-12" db="EMBL/GenBank/DDBJ databases">
        <authorList>
            <person name="Krivoruchko A.V."/>
            <person name="Elkin A."/>
        </authorList>
    </citation>
    <scope>NUCLEOTIDE SEQUENCE</scope>
    <source>
        <strain evidence="1">IEGM 1391</strain>
    </source>
</reference>
<keyword evidence="2" id="KW-1185">Reference proteome</keyword>
<sequence length="122" mass="12770">MRGDRMKGQATTDSTLPVVSAVSGTRSGSVTVRATEHGLPIAVAIDERELRYGGSALAATILQQCERASAAARAQRRTMLAQDGVPTDVLDRLGLPTSARVAAAANEDLAEDVAPASWLRRA</sequence>